<dbReference type="EMBL" id="MU069881">
    <property type="protein sequence ID" value="KAF5832335.1"/>
    <property type="molecule type" value="Genomic_DNA"/>
</dbReference>
<sequence length="69" mass="7837">MCAVSSLYCGNPGACLSSSGNHLVDHQMKVILNNFPYHTVTCENRTFFPSLQQVTRNLKHDLKLEKKDR</sequence>
<evidence type="ECO:0000313" key="2">
    <source>
        <dbReference type="Proteomes" id="UP000815325"/>
    </source>
</evidence>
<accession>A0ABQ7GCJ5</accession>
<proteinExistence type="predicted"/>
<organism evidence="1 2">
    <name type="scientific">Dunaliella salina</name>
    <name type="common">Green alga</name>
    <name type="synonym">Protococcus salinus</name>
    <dbReference type="NCBI Taxonomy" id="3046"/>
    <lineage>
        <taxon>Eukaryota</taxon>
        <taxon>Viridiplantae</taxon>
        <taxon>Chlorophyta</taxon>
        <taxon>core chlorophytes</taxon>
        <taxon>Chlorophyceae</taxon>
        <taxon>CS clade</taxon>
        <taxon>Chlamydomonadales</taxon>
        <taxon>Dunaliellaceae</taxon>
        <taxon>Dunaliella</taxon>
    </lineage>
</organism>
<comment type="caution">
    <text evidence="1">The sequence shown here is derived from an EMBL/GenBank/DDBJ whole genome shotgun (WGS) entry which is preliminary data.</text>
</comment>
<gene>
    <name evidence="1" type="ORF">DUNSADRAFT_11811</name>
</gene>
<evidence type="ECO:0000313" key="1">
    <source>
        <dbReference type="EMBL" id="KAF5832335.1"/>
    </source>
</evidence>
<name>A0ABQ7GCJ5_DUNSA</name>
<keyword evidence="2" id="KW-1185">Reference proteome</keyword>
<evidence type="ECO:0008006" key="3">
    <source>
        <dbReference type="Google" id="ProtNLM"/>
    </source>
</evidence>
<dbReference type="Proteomes" id="UP000815325">
    <property type="component" value="Unassembled WGS sequence"/>
</dbReference>
<protein>
    <recommendedName>
        <fullName evidence="3">Encoded protein</fullName>
    </recommendedName>
</protein>
<reference evidence="1" key="1">
    <citation type="submission" date="2017-08" db="EMBL/GenBank/DDBJ databases">
        <authorList>
            <person name="Polle J.E."/>
            <person name="Barry K."/>
            <person name="Cushman J."/>
            <person name="Schmutz J."/>
            <person name="Tran D."/>
            <person name="Hathwaick L.T."/>
            <person name="Yim W.C."/>
            <person name="Jenkins J."/>
            <person name="Mckie-Krisberg Z.M."/>
            <person name="Prochnik S."/>
            <person name="Lindquist E."/>
            <person name="Dockter R.B."/>
            <person name="Adam C."/>
            <person name="Molina H."/>
            <person name="Bunkerborg J."/>
            <person name="Jin E."/>
            <person name="Buchheim M."/>
            <person name="Magnuson J."/>
        </authorList>
    </citation>
    <scope>NUCLEOTIDE SEQUENCE</scope>
    <source>
        <strain evidence="1">CCAP 19/18</strain>
    </source>
</reference>